<name>A0A915JMS4_ROMCU</name>
<keyword evidence="1" id="KW-1185">Reference proteome</keyword>
<evidence type="ECO:0000313" key="1">
    <source>
        <dbReference type="Proteomes" id="UP000887565"/>
    </source>
</evidence>
<accession>A0A915JMS4</accession>
<proteinExistence type="predicted"/>
<protein>
    <submittedName>
        <fullName evidence="2">Uncharacterized protein</fullName>
    </submittedName>
</protein>
<dbReference type="AlphaFoldDB" id="A0A915JMS4"/>
<sequence>MFTMGDCNAGFCCLAASCKAWRCSSDNNRTCTFMASGVKVKMEPSLPDGCHQVCNLKLYIGSAWWTF</sequence>
<dbReference type="Proteomes" id="UP000887565">
    <property type="component" value="Unplaced"/>
</dbReference>
<evidence type="ECO:0000313" key="2">
    <source>
        <dbReference type="WBParaSite" id="nRc.2.0.1.t27397-RA"/>
    </source>
</evidence>
<reference evidence="2" key="1">
    <citation type="submission" date="2022-11" db="UniProtKB">
        <authorList>
            <consortium name="WormBaseParasite"/>
        </authorList>
    </citation>
    <scope>IDENTIFICATION</scope>
</reference>
<organism evidence="1 2">
    <name type="scientific">Romanomermis culicivorax</name>
    <name type="common">Nematode worm</name>
    <dbReference type="NCBI Taxonomy" id="13658"/>
    <lineage>
        <taxon>Eukaryota</taxon>
        <taxon>Metazoa</taxon>
        <taxon>Ecdysozoa</taxon>
        <taxon>Nematoda</taxon>
        <taxon>Enoplea</taxon>
        <taxon>Dorylaimia</taxon>
        <taxon>Mermithida</taxon>
        <taxon>Mermithoidea</taxon>
        <taxon>Mermithidae</taxon>
        <taxon>Romanomermis</taxon>
    </lineage>
</organism>
<dbReference type="WBParaSite" id="nRc.2.0.1.t27397-RA">
    <property type="protein sequence ID" value="nRc.2.0.1.t27397-RA"/>
    <property type="gene ID" value="nRc.2.0.1.g27397"/>
</dbReference>